<accession>A0A177AER1</accession>
<sequence>MDELRYPPPSVSMNKDYEGQTLDPIHNQEDAEETPQDQPDAEIEHEEHEPPKKTQTRAVWVPIAEHNRITRNQAKADAIPQNAMYTKKEQESQDKEFQNAFFTGTEHNTQNAEEALARSDGDLWHEAIVSEY</sequence>
<reference evidence="2" key="1">
    <citation type="submission" date="2016-03" db="EMBL/GenBank/DDBJ databases">
        <title>Updated assembly of Pseudogymnoascus destructans, the fungus causing white-nose syndrome of bats.</title>
        <authorList>
            <person name="Palmer J.M."/>
            <person name="Drees K.P."/>
            <person name="Foster J.T."/>
            <person name="Lindner D.L."/>
        </authorList>
    </citation>
    <scope>NUCLEOTIDE SEQUENCE [LARGE SCALE GENOMIC DNA]</scope>
    <source>
        <strain evidence="2">20631-21</strain>
    </source>
</reference>
<organism evidence="2">
    <name type="scientific">Pseudogymnoascus destructans</name>
    <dbReference type="NCBI Taxonomy" id="655981"/>
    <lineage>
        <taxon>Eukaryota</taxon>
        <taxon>Fungi</taxon>
        <taxon>Dikarya</taxon>
        <taxon>Ascomycota</taxon>
        <taxon>Pezizomycotina</taxon>
        <taxon>Leotiomycetes</taxon>
        <taxon>Thelebolales</taxon>
        <taxon>Thelebolaceae</taxon>
        <taxon>Pseudogymnoascus</taxon>
    </lineage>
</organism>
<feature type="region of interest" description="Disordered" evidence="1">
    <location>
        <begin position="1"/>
        <end position="57"/>
    </location>
</feature>
<proteinExistence type="predicted"/>
<gene>
    <name evidence="2" type="ORF">VC83_03256</name>
</gene>
<feature type="compositionally biased region" description="Acidic residues" evidence="1">
    <location>
        <begin position="30"/>
        <end position="44"/>
    </location>
</feature>
<protein>
    <submittedName>
        <fullName evidence="2">Uncharacterized protein</fullName>
    </submittedName>
</protein>
<evidence type="ECO:0000313" key="2">
    <source>
        <dbReference type="EMBL" id="OAF60595.1"/>
    </source>
</evidence>
<dbReference type="EMBL" id="KV441391">
    <property type="protein sequence ID" value="OAF60595.1"/>
    <property type="molecule type" value="Genomic_DNA"/>
</dbReference>
<dbReference type="AlphaFoldDB" id="A0A177AER1"/>
<name>A0A177AER1_9PEZI</name>
<feature type="compositionally biased region" description="Pro residues" evidence="1">
    <location>
        <begin position="1"/>
        <end position="10"/>
    </location>
</feature>
<evidence type="ECO:0000256" key="1">
    <source>
        <dbReference type="SAM" id="MobiDB-lite"/>
    </source>
</evidence>
<dbReference type="RefSeq" id="XP_024325876.1">
    <property type="nucleotide sequence ID" value="XM_024466904.1"/>
</dbReference>
<dbReference type="Proteomes" id="UP000077154">
    <property type="component" value="Unassembled WGS sequence"/>
</dbReference>
<dbReference type="GeneID" id="36286333"/>